<dbReference type="InterPro" id="IPR020843">
    <property type="entry name" value="ER"/>
</dbReference>
<dbReference type="Proteomes" id="UP001144451">
    <property type="component" value="Unassembled WGS sequence"/>
</dbReference>
<sequence length="381" mass="39826">MPPCHGGGRRFKPGQGRPSRRPRSIAPGLSSCPCGTAYARGMSTDLQNRRIRLASRPHGEPVPSDFLHDTAPVPSPGPGEALLRTLHISLDPYVRGRMNDAKSYAAPMEVGDVIVGGTVSEVVESADESLAPGDVVLGYGGWQEYSVEEVAGLHRLDPAAAPVTTALGVLGMPGFTAYAGLTAIGKVQPGETLAVAAAAGPVGSAVAQIARLRGARTIAIAGGERKVALLEELGVDAALDHRAPDLPGRLAAAAPDGIDVYFENVGGAVWDAVLPLLNEFARVPVCGLAANYNATSLPDGPDRSGALMGQVLAKSLTLRGFIQREFAPTMFEDFQREMGAWVASGEVRYHEDVTIGLDRAPEAFVGMLKGRNLGKALITLD</sequence>
<evidence type="ECO:0000313" key="5">
    <source>
        <dbReference type="Proteomes" id="UP001144451"/>
    </source>
</evidence>
<dbReference type="EMBL" id="BSDQ01000001">
    <property type="protein sequence ID" value="GLI30338.1"/>
    <property type="molecule type" value="Genomic_DNA"/>
</dbReference>
<feature type="compositionally biased region" description="Basic residues" evidence="2">
    <location>
        <begin position="7"/>
        <end position="23"/>
    </location>
</feature>
<comment type="caution">
    <text evidence="4">The sequence shown here is derived from an EMBL/GenBank/DDBJ whole genome shotgun (WGS) entry which is preliminary data.</text>
</comment>
<evidence type="ECO:0000259" key="3">
    <source>
        <dbReference type="SMART" id="SM00829"/>
    </source>
</evidence>
<feature type="region of interest" description="Disordered" evidence="2">
    <location>
        <begin position="1"/>
        <end position="30"/>
    </location>
</feature>
<reference evidence="4" key="1">
    <citation type="submission" date="2022-12" db="EMBL/GenBank/DDBJ databases">
        <title>Reference genome sequencing for broad-spectrum identification of bacterial and archaeal isolates by mass spectrometry.</title>
        <authorList>
            <person name="Sekiguchi Y."/>
            <person name="Tourlousse D.M."/>
        </authorList>
    </citation>
    <scope>NUCLEOTIDE SEQUENCE</scope>
    <source>
        <strain evidence="4">5-2</strain>
    </source>
</reference>
<keyword evidence="5" id="KW-1185">Reference proteome</keyword>
<dbReference type="Pfam" id="PF16884">
    <property type="entry name" value="ADH_N_2"/>
    <property type="match status" value="1"/>
</dbReference>
<gene>
    <name evidence="4" type="ORF">BCONGLO52_11790</name>
</gene>
<dbReference type="SUPFAM" id="SSF51735">
    <property type="entry name" value="NAD(P)-binding Rossmann-fold domains"/>
    <property type="match status" value="1"/>
</dbReference>
<proteinExistence type="predicted"/>
<keyword evidence="1" id="KW-0560">Oxidoreductase</keyword>
<organism evidence="4 5">
    <name type="scientific">Brachybacterium conglomeratum</name>
    <dbReference type="NCBI Taxonomy" id="47846"/>
    <lineage>
        <taxon>Bacteria</taxon>
        <taxon>Bacillati</taxon>
        <taxon>Actinomycetota</taxon>
        <taxon>Actinomycetes</taxon>
        <taxon>Micrococcales</taxon>
        <taxon>Dermabacteraceae</taxon>
        <taxon>Brachybacterium</taxon>
    </lineage>
</organism>
<dbReference type="PANTHER" id="PTHR43205">
    <property type="entry name" value="PROSTAGLANDIN REDUCTASE"/>
    <property type="match status" value="1"/>
</dbReference>
<dbReference type="Gene3D" id="3.90.180.10">
    <property type="entry name" value="Medium-chain alcohol dehydrogenases, catalytic domain"/>
    <property type="match status" value="1"/>
</dbReference>
<dbReference type="InterPro" id="IPR041694">
    <property type="entry name" value="ADH_N_2"/>
</dbReference>
<dbReference type="InterPro" id="IPR013149">
    <property type="entry name" value="ADH-like_C"/>
</dbReference>
<dbReference type="Gene3D" id="3.40.50.720">
    <property type="entry name" value="NAD(P)-binding Rossmann-like Domain"/>
    <property type="match status" value="1"/>
</dbReference>
<evidence type="ECO:0000256" key="1">
    <source>
        <dbReference type="ARBA" id="ARBA00023002"/>
    </source>
</evidence>
<name>A0ABQ5REM1_9MICO</name>
<protein>
    <submittedName>
        <fullName evidence="4">NADP-dependent oxidoreductase</fullName>
    </submittedName>
</protein>
<dbReference type="SMART" id="SM00829">
    <property type="entry name" value="PKS_ER"/>
    <property type="match status" value="1"/>
</dbReference>
<dbReference type="Pfam" id="PF00107">
    <property type="entry name" value="ADH_zinc_N"/>
    <property type="match status" value="1"/>
</dbReference>
<dbReference type="InterPro" id="IPR011032">
    <property type="entry name" value="GroES-like_sf"/>
</dbReference>
<dbReference type="InterPro" id="IPR045010">
    <property type="entry name" value="MDR_fam"/>
</dbReference>
<evidence type="ECO:0000313" key="4">
    <source>
        <dbReference type="EMBL" id="GLI30338.1"/>
    </source>
</evidence>
<evidence type="ECO:0000256" key="2">
    <source>
        <dbReference type="SAM" id="MobiDB-lite"/>
    </source>
</evidence>
<dbReference type="InterPro" id="IPR036291">
    <property type="entry name" value="NAD(P)-bd_dom_sf"/>
</dbReference>
<feature type="domain" description="Enoyl reductase (ER)" evidence="3">
    <location>
        <begin position="81"/>
        <end position="378"/>
    </location>
</feature>
<accession>A0ABQ5REM1</accession>
<dbReference type="CDD" id="cd05288">
    <property type="entry name" value="PGDH"/>
    <property type="match status" value="1"/>
</dbReference>
<dbReference type="SUPFAM" id="SSF50129">
    <property type="entry name" value="GroES-like"/>
    <property type="match status" value="1"/>
</dbReference>
<dbReference type="PANTHER" id="PTHR43205:SF7">
    <property type="entry name" value="PROSTAGLANDIN REDUCTASE 1"/>
    <property type="match status" value="1"/>
</dbReference>